<dbReference type="Gramene" id="MELO3C035162.2.1">
    <property type="protein sequence ID" value="MELO3C035162.2.1"/>
    <property type="gene ID" value="MELO3C035162.2"/>
</dbReference>
<protein>
    <submittedName>
        <fullName evidence="1">Uncharacterized protein</fullName>
    </submittedName>
</protein>
<dbReference type="EnsemblPlants" id="MELO3C035162.2.1">
    <property type="protein sequence ID" value="MELO3C035162.2.1"/>
    <property type="gene ID" value="MELO3C035162.2"/>
</dbReference>
<dbReference type="AlphaFoldDB" id="A0A9I9EKW6"/>
<accession>A0A9I9EKW6</accession>
<proteinExistence type="predicted"/>
<reference evidence="1" key="1">
    <citation type="submission" date="2023-03" db="UniProtKB">
        <authorList>
            <consortium name="EnsemblPlants"/>
        </authorList>
    </citation>
    <scope>IDENTIFICATION</scope>
</reference>
<organism evidence="1">
    <name type="scientific">Cucumis melo</name>
    <name type="common">Muskmelon</name>
    <dbReference type="NCBI Taxonomy" id="3656"/>
    <lineage>
        <taxon>Eukaryota</taxon>
        <taxon>Viridiplantae</taxon>
        <taxon>Streptophyta</taxon>
        <taxon>Embryophyta</taxon>
        <taxon>Tracheophyta</taxon>
        <taxon>Spermatophyta</taxon>
        <taxon>Magnoliopsida</taxon>
        <taxon>eudicotyledons</taxon>
        <taxon>Gunneridae</taxon>
        <taxon>Pentapetalae</taxon>
        <taxon>rosids</taxon>
        <taxon>fabids</taxon>
        <taxon>Cucurbitales</taxon>
        <taxon>Cucurbitaceae</taxon>
        <taxon>Benincaseae</taxon>
        <taxon>Cucumis</taxon>
    </lineage>
</organism>
<evidence type="ECO:0000313" key="1">
    <source>
        <dbReference type="EnsemblPlants" id="MELO3C035162.2.1"/>
    </source>
</evidence>
<sequence length="72" mass="8270">MNKTASPSLLLSITPPLQPIVTRQLRSSCQLLIKFTFHLIKHNIGRPGSGKTTRAEIQINWTERNSKFRYFS</sequence>
<name>A0A9I9EKW6_CUCME</name>